<name>A0A084WEV2_ANOSI</name>
<keyword evidence="2" id="KW-0670">Pyruvate</keyword>
<feature type="compositionally biased region" description="Basic and acidic residues" evidence="1">
    <location>
        <begin position="47"/>
        <end position="69"/>
    </location>
</feature>
<keyword evidence="4" id="KW-1185">Reference proteome</keyword>
<evidence type="ECO:0000313" key="2">
    <source>
        <dbReference type="EMBL" id="KFB48746.1"/>
    </source>
</evidence>
<evidence type="ECO:0000313" key="3">
    <source>
        <dbReference type="EnsemblMetazoa" id="ASIC016751-PA"/>
    </source>
</evidence>
<reference evidence="2 4" key="1">
    <citation type="journal article" date="2014" name="BMC Genomics">
        <title>Genome sequence of Anopheles sinensis provides insight into genetics basis of mosquito competence for malaria parasites.</title>
        <authorList>
            <person name="Zhou D."/>
            <person name="Zhang D."/>
            <person name="Ding G."/>
            <person name="Shi L."/>
            <person name="Hou Q."/>
            <person name="Ye Y."/>
            <person name="Xu Y."/>
            <person name="Zhou H."/>
            <person name="Xiong C."/>
            <person name="Li S."/>
            <person name="Yu J."/>
            <person name="Hong S."/>
            <person name="Yu X."/>
            <person name="Zou P."/>
            <person name="Chen C."/>
            <person name="Chang X."/>
            <person name="Wang W."/>
            <person name="Lv Y."/>
            <person name="Sun Y."/>
            <person name="Ma L."/>
            <person name="Shen B."/>
            <person name="Zhu C."/>
        </authorList>
    </citation>
    <scope>NUCLEOTIDE SEQUENCE [LARGE SCALE GENOMIC DNA]</scope>
</reference>
<feature type="region of interest" description="Disordered" evidence="1">
    <location>
        <begin position="42"/>
        <end position="71"/>
    </location>
</feature>
<accession>A0A084WEV2</accession>
<evidence type="ECO:0000256" key="1">
    <source>
        <dbReference type="SAM" id="MobiDB-lite"/>
    </source>
</evidence>
<evidence type="ECO:0000313" key="4">
    <source>
        <dbReference type="Proteomes" id="UP000030765"/>
    </source>
</evidence>
<organism evidence="2">
    <name type="scientific">Anopheles sinensis</name>
    <name type="common">Mosquito</name>
    <dbReference type="NCBI Taxonomy" id="74873"/>
    <lineage>
        <taxon>Eukaryota</taxon>
        <taxon>Metazoa</taxon>
        <taxon>Ecdysozoa</taxon>
        <taxon>Arthropoda</taxon>
        <taxon>Hexapoda</taxon>
        <taxon>Insecta</taxon>
        <taxon>Pterygota</taxon>
        <taxon>Neoptera</taxon>
        <taxon>Endopterygota</taxon>
        <taxon>Diptera</taxon>
        <taxon>Nematocera</taxon>
        <taxon>Culicoidea</taxon>
        <taxon>Culicidae</taxon>
        <taxon>Anophelinae</taxon>
        <taxon>Anopheles</taxon>
    </lineage>
</organism>
<proteinExistence type="predicted"/>
<dbReference type="AlphaFoldDB" id="A0A084WEV2"/>
<reference evidence="3" key="2">
    <citation type="submission" date="2020-05" db="UniProtKB">
        <authorList>
            <consortium name="EnsemblMetazoa"/>
        </authorList>
    </citation>
    <scope>IDENTIFICATION</scope>
</reference>
<gene>
    <name evidence="2" type="ORF">ZHAS_00016751</name>
</gene>
<dbReference type="EMBL" id="ATLV01023259">
    <property type="status" value="NOT_ANNOTATED_CDS"/>
    <property type="molecule type" value="Genomic_DNA"/>
</dbReference>
<protein>
    <submittedName>
        <fullName evidence="2 3">Pyruvate/2-oxoglutarate dehydrogenase complex, dihydrolipoamide dehydrogenase component</fullName>
    </submittedName>
</protein>
<sequence>MEKYQPRDASTNKVYVEEVVRKYDGDDKALCVYQPSPSEKVIWGSRDANKGRNFHEPSQRPHGAKRDAVDTSTGRARCFRGIVTVDENFK</sequence>
<dbReference type="EnsemblMetazoa" id="ASIC016751-RA">
    <property type="protein sequence ID" value="ASIC016751-PA"/>
    <property type="gene ID" value="ASIC016751"/>
</dbReference>
<dbReference type="Proteomes" id="UP000030765">
    <property type="component" value="Unassembled WGS sequence"/>
</dbReference>
<dbReference type="EMBL" id="KE525341">
    <property type="protein sequence ID" value="KFB48746.1"/>
    <property type="molecule type" value="Genomic_DNA"/>
</dbReference>
<dbReference type="VEuPathDB" id="VectorBase:ASIC016751"/>